<name>A0ABN3NE10_9ACTN</name>
<reference evidence="1 2" key="1">
    <citation type="journal article" date="2019" name="Int. J. Syst. Evol. Microbiol.">
        <title>The Global Catalogue of Microorganisms (GCM) 10K type strain sequencing project: providing services to taxonomists for standard genome sequencing and annotation.</title>
        <authorList>
            <consortium name="The Broad Institute Genomics Platform"/>
            <consortium name="The Broad Institute Genome Sequencing Center for Infectious Disease"/>
            <person name="Wu L."/>
            <person name="Ma J."/>
        </authorList>
    </citation>
    <scope>NUCLEOTIDE SEQUENCE [LARGE SCALE GENOMIC DNA]</scope>
    <source>
        <strain evidence="1 2">JCM 3367</strain>
    </source>
</reference>
<dbReference type="SUPFAM" id="SSF56219">
    <property type="entry name" value="DNase I-like"/>
    <property type="match status" value="1"/>
</dbReference>
<proteinExistence type="predicted"/>
<evidence type="ECO:0008006" key="3">
    <source>
        <dbReference type="Google" id="ProtNLM"/>
    </source>
</evidence>
<evidence type="ECO:0000313" key="2">
    <source>
        <dbReference type="Proteomes" id="UP001499978"/>
    </source>
</evidence>
<dbReference type="EMBL" id="BAAARY010000005">
    <property type="protein sequence ID" value="GAA2519459.1"/>
    <property type="molecule type" value="Genomic_DNA"/>
</dbReference>
<dbReference type="Proteomes" id="UP001499978">
    <property type="component" value="Unassembled WGS sequence"/>
</dbReference>
<dbReference type="PANTHER" id="PTHR42834:SF1">
    <property type="entry name" value="ENDONUCLEASE_EXONUCLEASE_PHOSPHATASE FAMILY PROTEIN (AFU_ORTHOLOGUE AFUA_3G09210)"/>
    <property type="match status" value="1"/>
</dbReference>
<dbReference type="InterPro" id="IPR036691">
    <property type="entry name" value="Endo/exonu/phosph_ase_sf"/>
</dbReference>
<gene>
    <name evidence="1" type="ORF">GCM10010201_15710</name>
</gene>
<dbReference type="Gene3D" id="3.60.10.10">
    <property type="entry name" value="Endonuclease/exonuclease/phosphatase"/>
    <property type="match status" value="1"/>
</dbReference>
<dbReference type="PANTHER" id="PTHR42834">
    <property type="entry name" value="ENDONUCLEASE/EXONUCLEASE/PHOSPHATASE FAMILY PROTEIN (AFU_ORTHOLOGUE AFUA_3G09210)"/>
    <property type="match status" value="1"/>
</dbReference>
<accession>A0ABN3NE10</accession>
<organism evidence="1 2">
    <name type="scientific">Pilimelia columellifera subsp. columellifera</name>
    <dbReference type="NCBI Taxonomy" id="706583"/>
    <lineage>
        <taxon>Bacteria</taxon>
        <taxon>Bacillati</taxon>
        <taxon>Actinomycetota</taxon>
        <taxon>Actinomycetes</taxon>
        <taxon>Micromonosporales</taxon>
        <taxon>Micromonosporaceae</taxon>
        <taxon>Pilimelia</taxon>
    </lineage>
</organism>
<dbReference type="CDD" id="cd04486">
    <property type="entry name" value="YhcR_OBF_like"/>
    <property type="match status" value="1"/>
</dbReference>
<protein>
    <recommendedName>
        <fullName evidence="3">Endonuclease/exonuclease/phosphatase domain-containing protein</fullName>
    </recommendedName>
</protein>
<evidence type="ECO:0000313" key="1">
    <source>
        <dbReference type="EMBL" id="GAA2519459.1"/>
    </source>
</evidence>
<comment type="caution">
    <text evidence="1">The sequence shown here is derived from an EMBL/GenBank/DDBJ whole genome shotgun (WGS) entry which is preliminary data.</text>
</comment>
<keyword evidence="2" id="KW-1185">Reference proteome</keyword>
<sequence length="620" mass="64183">MRRVGSQVGMVAWSAGAAARRLGAVALVVVTVAGSQASAGAPPTPAGTDCADYPATRIRAIQGASHRSPLSGQQSTRGVVAAVGRTGLWLQDPCPDRSPATAEGLYVHLGAAPTVAIGDEVTVVGTVAERRPGGANTGNLTLTELTAATVTRLGARALPAPVVVGKGGRVPPAMVIDDDATGSVETSGAFEPTEDGIDFWESLEGMRVQIAGAVAVGPRTARGEIAVVPAGAGLRTPRGGIVARADDFNPERVIIDDRLAPTPTANTGDTFAVDPVGVLDYDFGAFKLLPTTSPTVTDRGLTGEKASAAASGQLAVATFNVENLDPGDPPTRFQRLARTVVEGLAAPDLVILEEVQDDDGPSNTAVVSAGRTVAALTAAISAAGGPRYAFRQVDPVDDADGGEPGGNIRNVFLYRADRGLSFVDRPGGAATVDSGVVAENGRPRLAHSPGRIAPGAAAWAASRKPLVGEFRWNGRTVFVVANHFGSKGGDDPLVGHRQPPVRSSEVKRHQQATIVNGFVRRVLAVDPDAAVVVAGDINDFEFSTTTDLLVAGGALVDLPRTLPAAERYTYVYEGNSQVLDHILLSPWLAARKPAYDIVHVNAEFADQVSDHDPQVVRLAF</sequence>